<dbReference type="PANTHER" id="PTHR42847">
    <property type="entry name" value="ALKANESULFONATE MONOOXYGENASE"/>
    <property type="match status" value="1"/>
</dbReference>
<dbReference type="Gene3D" id="3.20.20.30">
    <property type="entry name" value="Luciferase-like domain"/>
    <property type="match status" value="1"/>
</dbReference>
<dbReference type="PANTHER" id="PTHR42847:SF4">
    <property type="entry name" value="ALKANESULFONATE MONOOXYGENASE-RELATED"/>
    <property type="match status" value="1"/>
</dbReference>
<keyword evidence="3" id="KW-0560">Oxidoreductase</keyword>
<dbReference type="InterPro" id="IPR011251">
    <property type="entry name" value="Luciferase-like_dom"/>
</dbReference>
<sequence>MRFGITGTWGSPSELLEVAVEAERAGWDGWFTWDGVSLGDWPSWAPWTLLGAAAQATSRLRLGAVVFAPGRRLPWELVRDVLTVDHLSGGRLVLPVGLGVTDDAAVARVRGLPSAARDRAALLDESLEFLERALRGEKFSFDGAAHGIEDAHFLPLPVQRPRPPVWVVGAWPSDRSLARAARWDGVLLQRLRSEEPWTPEDAARAVTRVHELRAEQGLPDEPYDVVLDGTLPTDRAERADRLAALAEAGVTWWIESHWAPATKPADLLALARGGPPA</sequence>
<comment type="caution">
    <text evidence="6">The sequence shown here is derived from an EMBL/GenBank/DDBJ whole genome shotgun (WGS) entry which is preliminary data.</text>
</comment>
<dbReference type="Pfam" id="PF00296">
    <property type="entry name" value="Bac_luciferase"/>
    <property type="match status" value="1"/>
</dbReference>
<evidence type="ECO:0000313" key="7">
    <source>
        <dbReference type="Proteomes" id="UP001529338"/>
    </source>
</evidence>
<gene>
    <name evidence="6" type="ORF">QRT04_03420</name>
</gene>
<organism evidence="6 7">
    <name type="scientific">Cellulomonas alba</name>
    <dbReference type="NCBI Taxonomy" id="3053467"/>
    <lineage>
        <taxon>Bacteria</taxon>
        <taxon>Bacillati</taxon>
        <taxon>Actinomycetota</taxon>
        <taxon>Actinomycetes</taxon>
        <taxon>Micrococcales</taxon>
        <taxon>Cellulomonadaceae</taxon>
        <taxon>Cellulomonas</taxon>
    </lineage>
</organism>
<keyword evidence="7" id="KW-1185">Reference proteome</keyword>
<keyword evidence="1" id="KW-0285">Flavoprotein</keyword>
<evidence type="ECO:0000256" key="3">
    <source>
        <dbReference type="ARBA" id="ARBA00023002"/>
    </source>
</evidence>
<keyword evidence="2" id="KW-0288">FMN</keyword>
<evidence type="ECO:0000256" key="2">
    <source>
        <dbReference type="ARBA" id="ARBA00022643"/>
    </source>
</evidence>
<proteinExistence type="predicted"/>
<dbReference type="InterPro" id="IPR036661">
    <property type="entry name" value="Luciferase-like_sf"/>
</dbReference>
<dbReference type="EMBL" id="JAUCGQ010000001">
    <property type="protein sequence ID" value="MDM7853972.1"/>
    <property type="molecule type" value="Genomic_DNA"/>
</dbReference>
<protein>
    <submittedName>
        <fullName evidence="6">LLM class flavin-dependent oxidoreductase</fullName>
    </submittedName>
</protein>
<name>A0ABT7SCQ3_9CELL</name>
<evidence type="ECO:0000313" key="6">
    <source>
        <dbReference type="EMBL" id="MDM7853972.1"/>
    </source>
</evidence>
<reference evidence="6 7" key="1">
    <citation type="submission" date="2023-06" db="EMBL/GenBank/DDBJ databases">
        <title>Cellulomonas sp. MW4 Whole genome sequence.</title>
        <authorList>
            <person name="Park S."/>
        </authorList>
    </citation>
    <scope>NUCLEOTIDE SEQUENCE [LARGE SCALE GENOMIC DNA]</scope>
    <source>
        <strain evidence="6 7">MW4</strain>
    </source>
</reference>
<dbReference type="SUPFAM" id="SSF51679">
    <property type="entry name" value="Bacterial luciferase-like"/>
    <property type="match status" value="1"/>
</dbReference>
<dbReference type="InterPro" id="IPR050172">
    <property type="entry name" value="SsuD_RutA_monooxygenase"/>
</dbReference>
<evidence type="ECO:0000259" key="5">
    <source>
        <dbReference type="Pfam" id="PF00296"/>
    </source>
</evidence>
<evidence type="ECO:0000256" key="1">
    <source>
        <dbReference type="ARBA" id="ARBA00022630"/>
    </source>
</evidence>
<keyword evidence="4" id="KW-0503">Monooxygenase</keyword>
<dbReference type="RefSeq" id="WP_289453506.1">
    <property type="nucleotide sequence ID" value="NZ_JAUCGQ010000001.1"/>
</dbReference>
<dbReference type="Proteomes" id="UP001529338">
    <property type="component" value="Unassembled WGS sequence"/>
</dbReference>
<accession>A0ABT7SCQ3</accession>
<evidence type="ECO:0000256" key="4">
    <source>
        <dbReference type="ARBA" id="ARBA00023033"/>
    </source>
</evidence>
<feature type="domain" description="Luciferase-like" evidence="5">
    <location>
        <begin position="11"/>
        <end position="243"/>
    </location>
</feature>